<feature type="transmembrane region" description="Helical" evidence="14">
    <location>
        <begin position="12"/>
        <end position="34"/>
    </location>
</feature>
<feature type="domain" description="Peptidase M50" evidence="15">
    <location>
        <begin position="144"/>
        <end position="204"/>
    </location>
</feature>
<evidence type="ECO:0000256" key="2">
    <source>
        <dbReference type="ARBA" id="ARBA00007931"/>
    </source>
</evidence>
<keyword evidence="5 14" id="KW-0812">Transmembrane</keyword>
<dbReference type="GO" id="GO:0008233">
    <property type="term" value="F:peptidase activity"/>
    <property type="evidence" value="ECO:0007669"/>
    <property type="project" value="UniProtKB-KW"/>
</dbReference>
<dbReference type="PIRSF" id="PIRSF006404">
    <property type="entry name" value="UCP006404_Pept_M50_CBS"/>
    <property type="match status" value="1"/>
</dbReference>
<gene>
    <name evidence="16" type="ORF">GCM10009720_18340</name>
</gene>
<evidence type="ECO:0000256" key="10">
    <source>
        <dbReference type="ARBA" id="ARBA00022989"/>
    </source>
</evidence>
<comment type="caution">
    <text evidence="16">The sequence shown here is derived from an EMBL/GenBank/DDBJ whole genome shotgun (WGS) entry which is preliminary data.</text>
</comment>
<feature type="transmembrane region" description="Helical" evidence="14">
    <location>
        <begin position="194"/>
        <end position="214"/>
    </location>
</feature>
<keyword evidence="9 14" id="KW-0862">Zinc</keyword>
<dbReference type="RefSeq" id="WP_343957838.1">
    <property type="nucleotide sequence ID" value="NZ_BAAAMN010000036.1"/>
</dbReference>
<keyword evidence="7" id="KW-0677">Repeat</keyword>
<name>A0ABN2UI51_9MICC</name>
<feature type="transmembrane region" description="Helical" evidence="14">
    <location>
        <begin position="112"/>
        <end position="133"/>
    </location>
</feature>
<keyword evidence="11 14" id="KW-0482">Metalloprotease</keyword>
<evidence type="ECO:0000256" key="9">
    <source>
        <dbReference type="ARBA" id="ARBA00022833"/>
    </source>
</evidence>
<keyword evidence="17" id="KW-1185">Reference proteome</keyword>
<keyword evidence="6 14" id="KW-0479">Metal-binding</keyword>
<evidence type="ECO:0000313" key="16">
    <source>
        <dbReference type="EMBL" id="GAA2038175.1"/>
    </source>
</evidence>
<keyword evidence="10 14" id="KW-1133">Transmembrane helix</keyword>
<dbReference type="Pfam" id="PF02163">
    <property type="entry name" value="Peptidase_M50"/>
    <property type="match status" value="2"/>
</dbReference>
<comment type="cofactor">
    <cofactor evidence="14">
        <name>Zn(2+)</name>
        <dbReference type="ChEBI" id="CHEBI:29105"/>
    </cofactor>
    <text evidence="14">Binds 1 zinc ion per subunit.</text>
</comment>
<evidence type="ECO:0000256" key="8">
    <source>
        <dbReference type="ARBA" id="ARBA00022801"/>
    </source>
</evidence>
<dbReference type="GO" id="GO:0006508">
    <property type="term" value="P:proteolysis"/>
    <property type="evidence" value="ECO:0007669"/>
    <property type="project" value="UniProtKB-KW"/>
</dbReference>
<evidence type="ECO:0000313" key="17">
    <source>
        <dbReference type="Proteomes" id="UP001501461"/>
    </source>
</evidence>
<organism evidence="16 17">
    <name type="scientific">Yaniella flava</name>
    <dbReference type="NCBI Taxonomy" id="287930"/>
    <lineage>
        <taxon>Bacteria</taxon>
        <taxon>Bacillati</taxon>
        <taxon>Actinomycetota</taxon>
        <taxon>Actinomycetes</taxon>
        <taxon>Micrococcales</taxon>
        <taxon>Micrococcaceae</taxon>
        <taxon>Yaniella</taxon>
    </lineage>
</organism>
<comment type="subcellular location">
    <subcellularLocation>
        <location evidence="1 14">Cell membrane</location>
        <topology evidence="1 14">Multi-pass membrane protein</topology>
    </subcellularLocation>
</comment>
<evidence type="ECO:0000256" key="13">
    <source>
        <dbReference type="ARBA" id="ARBA00023136"/>
    </source>
</evidence>
<dbReference type="PANTHER" id="PTHR39188">
    <property type="entry name" value="MEMBRANE-ASSOCIATED ZINC METALLOPROTEASE M50B"/>
    <property type="match status" value="1"/>
</dbReference>
<comment type="similarity">
    <text evidence="2 14">Belongs to the peptidase M50B family.</text>
</comment>
<feature type="transmembrane region" description="Helical" evidence="14">
    <location>
        <begin position="220"/>
        <end position="244"/>
    </location>
</feature>
<evidence type="ECO:0000256" key="3">
    <source>
        <dbReference type="ARBA" id="ARBA00022475"/>
    </source>
</evidence>
<evidence type="ECO:0000256" key="7">
    <source>
        <dbReference type="ARBA" id="ARBA00022737"/>
    </source>
</evidence>
<evidence type="ECO:0000256" key="6">
    <source>
        <dbReference type="ARBA" id="ARBA00022723"/>
    </source>
</evidence>
<keyword evidence="13 14" id="KW-0472">Membrane</keyword>
<evidence type="ECO:0000256" key="1">
    <source>
        <dbReference type="ARBA" id="ARBA00004651"/>
    </source>
</evidence>
<dbReference type="Proteomes" id="UP001501461">
    <property type="component" value="Unassembled WGS sequence"/>
</dbReference>
<keyword evidence="12" id="KW-0129">CBS domain</keyword>
<accession>A0ABN2UI51</accession>
<dbReference type="InterPro" id="IPR008915">
    <property type="entry name" value="Peptidase_M50"/>
</dbReference>
<dbReference type="EMBL" id="BAAAMN010000036">
    <property type="protein sequence ID" value="GAA2038175.1"/>
    <property type="molecule type" value="Genomic_DNA"/>
</dbReference>
<keyword evidence="3 14" id="KW-1003">Cell membrane</keyword>
<evidence type="ECO:0000256" key="12">
    <source>
        <dbReference type="ARBA" id="ARBA00023122"/>
    </source>
</evidence>
<evidence type="ECO:0000256" key="4">
    <source>
        <dbReference type="ARBA" id="ARBA00022670"/>
    </source>
</evidence>
<protein>
    <recommendedName>
        <fullName evidence="14">Zinc metalloprotease</fullName>
    </recommendedName>
</protein>
<dbReference type="InterPro" id="IPR016483">
    <property type="entry name" value="UCP006404_Pept_M50_CBS"/>
</dbReference>
<keyword evidence="4 14" id="KW-0645">Protease</keyword>
<feature type="transmembrane region" description="Helical" evidence="14">
    <location>
        <begin position="145"/>
        <end position="163"/>
    </location>
</feature>
<sequence length="388" mass="41867">MTSRKGLQLASVAGVPIYISWSWWFFAALIIVLFRPTFAQALPDASTGWTWAVSAFFVLIMFGTVLIHEIAHALAAVSFRWKVNDVTLNFWGGATVYEHSSTGIAQTPLRSLTVALVGPISNLLIAGIAWLLLQMLLEPAGTTQVLLTVTVWANLLIGVFNLLPGHPLDGGRIVESATWAATGSRARGMRAAGWSGRIIVLLLFLVGFFVPLLQTGEVSIFAVLIIVMIGFMLWQAASGAIKAANMQLVAERMRIIDLMTPVHTIMADASISELVPLLSNAGPGDEYQQLPIAVLEHAETSEDEILVGLVDHSALSTVPRSSWHLPVNAVSQAVNRRAQIGASEAIEALFTTFMEFPDELVAVVDTTHSPHKIIGIVNPETLAGRLHA</sequence>
<reference evidence="16 17" key="1">
    <citation type="journal article" date="2019" name="Int. J. Syst. Evol. Microbiol.">
        <title>The Global Catalogue of Microorganisms (GCM) 10K type strain sequencing project: providing services to taxonomists for standard genome sequencing and annotation.</title>
        <authorList>
            <consortium name="The Broad Institute Genomics Platform"/>
            <consortium name="The Broad Institute Genome Sequencing Center for Infectious Disease"/>
            <person name="Wu L."/>
            <person name="Ma J."/>
        </authorList>
    </citation>
    <scope>NUCLEOTIDE SEQUENCE [LARGE SCALE GENOMIC DNA]</scope>
    <source>
        <strain evidence="16 17">JCM 13595</strain>
    </source>
</reference>
<evidence type="ECO:0000259" key="15">
    <source>
        <dbReference type="Pfam" id="PF02163"/>
    </source>
</evidence>
<evidence type="ECO:0000256" key="11">
    <source>
        <dbReference type="ARBA" id="ARBA00023049"/>
    </source>
</evidence>
<proteinExistence type="inferred from homology"/>
<evidence type="ECO:0000256" key="5">
    <source>
        <dbReference type="ARBA" id="ARBA00022692"/>
    </source>
</evidence>
<evidence type="ECO:0000256" key="14">
    <source>
        <dbReference type="PIRNR" id="PIRNR006404"/>
    </source>
</evidence>
<keyword evidence="8 14" id="KW-0378">Hydrolase</keyword>
<feature type="domain" description="Peptidase M50" evidence="15">
    <location>
        <begin position="56"/>
        <end position="136"/>
    </location>
</feature>
<feature type="transmembrane region" description="Helical" evidence="14">
    <location>
        <begin position="49"/>
        <end position="71"/>
    </location>
</feature>
<dbReference type="CDD" id="cd06164">
    <property type="entry name" value="S2P-M50_SpoIVFB_CBS"/>
    <property type="match status" value="1"/>
</dbReference>
<dbReference type="PANTHER" id="PTHR39188:SF3">
    <property type="entry name" value="STAGE IV SPORULATION PROTEIN FB"/>
    <property type="match status" value="1"/>
</dbReference>